<evidence type="ECO:0000256" key="1">
    <source>
        <dbReference type="ARBA" id="ARBA00007596"/>
    </source>
</evidence>
<dbReference type="AlphaFoldDB" id="A0A1I7RSI7"/>
<keyword evidence="2" id="KW-0689">Ribosomal protein</keyword>
<dbReference type="InterPro" id="IPR038584">
    <property type="entry name" value="Ribosomal_bL33_sf"/>
</dbReference>
<dbReference type="Gene3D" id="2.20.28.120">
    <property type="entry name" value="Ribosomal protein L33"/>
    <property type="match status" value="1"/>
</dbReference>
<dbReference type="WBParaSite" id="BXY_0369100.1">
    <property type="protein sequence ID" value="BXY_0369100.1"/>
    <property type="gene ID" value="BXY_0369100"/>
</dbReference>
<dbReference type="Proteomes" id="UP000659654">
    <property type="component" value="Unassembled WGS sequence"/>
</dbReference>
<dbReference type="Proteomes" id="UP000582659">
    <property type="component" value="Unassembled WGS sequence"/>
</dbReference>
<dbReference type="SMR" id="A0A1I7RSI7"/>
<evidence type="ECO:0000313" key="4">
    <source>
        <dbReference type="EMBL" id="CAD5231652.1"/>
    </source>
</evidence>
<organism evidence="5 7">
    <name type="scientific">Bursaphelenchus xylophilus</name>
    <name type="common">Pinewood nematode worm</name>
    <name type="synonym">Aphelenchoides xylophilus</name>
    <dbReference type="NCBI Taxonomy" id="6326"/>
    <lineage>
        <taxon>Eukaryota</taxon>
        <taxon>Metazoa</taxon>
        <taxon>Ecdysozoa</taxon>
        <taxon>Nematoda</taxon>
        <taxon>Chromadorea</taxon>
        <taxon>Rhabditida</taxon>
        <taxon>Tylenchina</taxon>
        <taxon>Tylenchomorpha</taxon>
        <taxon>Aphelenchoidea</taxon>
        <taxon>Aphelenchoididae</taxon>
        <taxon>Bursaphelenchus</taxon>
    </lineage>
</organism>
<keyword evidence="3" id="KW-0687">Ribonucleoprotein</keyword>
<evidence type="ECO:0000256" key="3">
    <source>
        <dbReference type="ARBA" id="ARBA00023274"/>
    </source>
</evidence>
<reference evidence="7" key="1">
    <citation type="submission" date="2016-11" db="UniProtKB">
        <authorList>
            <consortium name="WormBaseParasite"/>
        </authorList>
    </citation>
    <scope>IDENTIFICATION</scope>
</reference>
<evidence type="ECO:0000313" key="7">
    <source>
        <dbReference type="WBParaSite" id="BXY_0369100.1"/>
    </source>
</evidence>
<dbReference type="GO" id="GO:1990904">
    <property type="term" value="C:ribonucleoprotein complex"/>
    <property type="evidence" value="ECO:0007669"/>
    <property type="project" value="UniProtKB-KW"/>
</dbReference>
<protein>
    <submittedName>
        <fullName evidence="4">(pine wood nematode) hypothetical protein</fullName>
    </submittedName>
</protein>
<sequence>MGAKSRYLLVQLKSVISGSTRVWVRERAGEKVQKILFDPALGMDVLFTENDKIKGKADLKPHVKKMYGLA</sequence>
<evidence type="ECO:0000256" key="2">
    <source>
        <dbReference type="ARBA" id="ARBA00022980"/>
    </source>
</evidence>
<evidence type="ECO:0000313" key="5">
    <source>
        <dbReference type="Proteomes" id="UP000095284"/>
    </source>
</evidence>
<gene>
    <name evidence="4" type="ORF">BXYJ_LOCUS11748</name>
</gene>
<dbReference type="eggNOG" id="ENOG502SB3K">
    <property type="taxonomic scope" value="Eukaryota"/>
</dbReference>
<evidence type="ECO:0000313" key="6">
    <source>
        <dbReference type="Proteomes" id="UP000659654"/>
    </source>
</evidence>
<dbReference type="EMBL" id="CAJFDI010000005">
    <property type="protein sequence ID" value="CAD5231652.1"/>
    <property type="molecule type" value="Genomic_DNA"/>
</dbReference>
<dbReference type="GO" id="GO:0005840">
    <property type="term" value="C:ribosome"/>
    <property type="evidence" value="ECO:0007669"/>
    <property type="project" value="UniProtKB-KW"/>
</dbReference>
<dbReference type="Proteomes" id="UP000095284">
    <property type="component" value="Unplaced"/>
</dbReference>
<accession>A0A1I7RSI7</accession>
<comment type="similarity">
    <text evidence="1">Belongs to the bacterial ribosomal protein bL33 family.</text>
</comment>
<dbReference type="EMBL" id="CAJFCV020000005">
    <property type="protein sequence ID" value="CAG9122910.1"/>
    <property type="molecule type" value="Genomic_DNA"/>
</dbReference>
<dbReference type="OrthoDB" id="275534at2759"/>
<reference evidence="4" key="2">
    <citation type="submission" date="2020-09" db="EMBL/GenBank/DDBJ databases">
        <authorList>
            <person name="Kikuchi T."/>
        </authorList>
    </citation>
    <scope>NUCLEOTIDE SEQUENCE</scope>
    <source>
        <strain evidence="4">Ka4C1</strain>
    </source>
</reference>
<keyword evidence="6" id="KW-1185">Reference proteome</keyword>
<name>A0A1I7RSI7_BURXY</name>
<proteinExistence type="inferred from homology"/>